<name>A0A0M0ECQ1_KOMEU</name>
<keyword evidence="3" id="KW-1185">Reference proteome</keyword>
<dbReference type="EMBL" id="LHUQ01000046">
    <property type="protein sequence ID" value="KON63044.1"/>
    <property type="molecule type" value="Genomic_DNA"/>
</dbReference>
<dbReference type="Proteomes" id="UP000037566">
    <property type="component" value="Unassembled WGS sequence"/>
</dbReference>
<dbReference type="AlphaFoldDB" id="A0A0M0ECQ1"/>
<evidence type="ECO:0000313" key="3">
    <source>
        <dbReference type="Proteomes" id="UP000037566"/>
    </source>
</evidence>
<proteinExistence type="predicted"/>
<organism evidence="2 3">
    <name type="scientific">Komagataeibacter europaeus</name>
    <name type="common">Gluconacetobacter europaeus</name>
    <dbReference type="NCBI Taxonomy" id="33995"/>
    <lineage>
        <taxon>Bacteria</taxon>
        <taxon>Pseudomonadati</taxon>
        <taxon>Pseudomonadota</taxon>
        <taxon>Alphaproteobacteria</taxon>
        <taxon>Acetobacterales</taxon>
        <taxon>Acetobacteraceae</taxon>
        <taxon>Komagataeibacter</taxon>
    </lineage>
</organism>
<reference evidence="2" key="1">
    <citation type="submission" date="2015-08" db="EMBL/GenBank/DDBJ databases">
        <title>Draft genome sequence of Komagataeibacter europaeus CECT 8546 a cellulose producer strain from vinegar produced by the traditional method.</title>
        <authorList>
            <person name="Poehlein A."/>
            <person name="Valera M.J."/>
            <person name="Haack F.S."/>
            <person name="Mas A."/>
            <person name="Daniel R."/>
            <person name="Streit W.R."/>
            <person name="Mateo E."/>
        </authorList>
    </citation>
    <scope>NUCLEOTIDE SEQUENCE [LARGE SCALE GENOMIC DNA]</scope>
    <source>
        <strain evidence="2">CECT 8546</strain>
    </source>
</reference>
<gene>
    <name evidence="2" type="ORF">KOEU_34490</name>
</gene>
<protein>
    <submittedName>
        <fullName evidence="2">Uncharacterized protein</fullName>
    </submittedName>
</protein>
<feature type="compositionally biased region" description="Basic and acidic residues" evidence="1">
    <location>
        <begin position="1"/>
        <end position="10"/>
    </location>
</feature>
<feature type="region of interest" description="Disordered" evidence="1">
    <location>
        <begin position="1"/>
        <end position="34"/>
    </location>
</feature>
<accession>A0A0M0ECQ1</accession>
<comment type="caution">
    <text evidence="2">The sequence shown here is derived from an EMBL/GenBank/DDBJ whole genome shotgun (WGS) entry which is preliminary data.</text>
</comment>
<evidence type="ECO:0000256" key="1">
    <source>
        <dbReference type="SAM" id="MobiDB-lite"/>
    </source>
</evidence>
<sequence length="92" mass="10485">MRADHPDHPSLRPFVRPNPEGSRPGDFYADPGRLPGTAKRFRRNELDAVAWSLMAAPIRLLADERYQHGRNVAPLLAEVPFHFRARQIAMNT</sequence>
<evidence type="ECO:0000313" key="2">
    <source>
        <dbReference type="EMBL" id="KON63044.1"/>
    </source>
</evidence>